<dbReference type="GO" id="GO:0005524">
    <property type="term" value="F:ATP binding"/>
    <property type="evidence" value="ECO:0007669"/>
    <property type="project" value="UniProtKB-KW"/>
</dbReference>
<dbReference type="GO" id="GO:0016887">
    <property type="term" value="F:ATP hydrolysis activity"/>
    <property type="evidence" value="ECO:0007669"/>
    <property type="project" value="InterPro"/>
</dbReference>
<dbReference type="OrthoDB" id="9808328at2"/>
<evidence type="ECO:0000256" key="3">
    <source>
        <dbReference type="ARBA" id="ARBA00022741"/>
    </source>
</evidence>
<keyword evidence="5 8" id="KW-1133">Transmembrane helix</keyword>
<evidence type="ECO:0000256" key="6">
    <source>
        <dbReference type="ARBA" id="ARBA00023136"/>
    </source>
</evidence>
<name>A0A1H3D7S0_9RHOB</name>
<feature type="transmembrane region" description="Helical" evidence="8">
    <location>
        <begin position="162"/>
        <end position="178"/>
    </location>
</feature>
<dbReference type="InterPro" id="IPR003439">
    <property type="entry name" value="ABC_transporter-like_ATP-bd"/>
</dbReference>
<gene>
    <name evidence="11" type="ORF">SAMN05444276_1129</name>
</gene>
<keyword evidence="2 8" id="KW-0812">Transmembrane</keyword>
<dbReference type="PANTHER" id="PTHR43394:SF1">
    <property type="entry name" value="ATP-BINDING CASSETTE SUB-FAMILY B MEMBER 10, MITOCHONDRIAL"/>
    <property type="match status" value="1"/>
</dbReference>
<dbReference type="InterPro" id="IPR027417">
    <property type="entry name" value="P-loop_NTPase"/>
</dbReference>
<dbReference type="PROSITE" id="PS00211">
    <property type="entry name" value="ABC_TRANSPORTER_1"/>
    <property type="match status" value="1"/>
</dbReference>
<reference evidence="12" key="1">
    <citation type="submission" date="2016-10" db="EMBL/GenBank/DDBJ databases">
        <authorList>
            <person name="Varghese N."/>
            <person name="Submissions S."/>
        </authorList>
    </citation>
    <scope>NUCLEOTIDE SEQUENCE [LARGE SCALE GENOMIC DNA]</scope>
    <source>
        <strain evidence="12">DSM 29303</strain>
    </source>
</reference>
<dbReference type="SUPFAM" id="SSF52540">
    <property type="entry name" value="P-loop containing nucleoside triphosphate hydrolases"/>
    <property type="match status" value="1"/>
</dbReference>
<evidence type="ECO:0000256" key="2">
    <source>
        <dbReference type="ARBA" id="ARBA00022692"/>
    </source>
</evidence>
<evidence type="ECO:0000256" key="7">
    <source>
        <dbReference type="ARBA" id="ARBA00024725"/>
    </source>
</evidence>
<dbReference type="GO" id="GO:0005886">
    <property type="term" value="C:plasma membrane"/>
    <property type="evidence" value="ECO:0007669"/>
    <property type="project" value="UniProtKB-SubCell"/>
</dbReference>
<dbReference type="Proteomes" id="UP000182944">
    <property type="component" value="Unassembled WGS sequence"/>
</dbReference>
<proteinExistence type="predicted"/>
<dbReference type="PANTHER" id="PTHR43394">
    <property type="entry name" value="ATP-DEPENDENT PERMEASE MDL1, MITOCHONDRIAL"/>
    <property type="match status" value="1"/>
</dbReference>
<dbReference type="RefSeq" id="WP_052176516.1">
    <property type="nucleotide sequence ID" value="NZ_FNNA01000012.1"/>
</dbReference>
<feature type="transmembrane region" description="Helical" evidence="8">
    <location>
        <begin position="270"/>
        <end position="290"/>
    </location>
</feature>
<dbReference type="InterPro" id="IPR003593">
    <property type="entry name" value="AAA+_ATPase"/>
</dbReference>
<dbReference type="Gene3D" id="3.40.50.300">
    <property type="entry name" value="P-loop containing nucleotide triphosphate hydrolases"/>
    <property type="match status" value="1"/>
</dbReference>
<comment type="subcellular location">
    <subcellularLocation>
        <location evidence="1">Cell membrane</location>
        <topology evidence="1">Multi-pass membrane protein</topology>
    </subcellularLocation>
</comment>
<accession>A0A1H3D7S0</accession>
<dbReference type="InterPro" id="IPR036640">
    <property type="entry name" value="ABC1_TM_sf"/>
</dbReference>
<dbReference type="Pfam" id="PF00664">
    <property type="entry name" value="ABC_membrane"/>
    <property type="match status" value="1"/>
</dbReference>
<dbReference type="FunFam" id="1.20.1560.10:FF:000070">
    <property type="entry name" value="Multidrug ABC transporter ATP-binding protein"/>
    <property type="match status" value="1"/>
</dbReference>
<dbReference type="InterPro" id="IPR011527">
    <property type="entry name" value="ABC1_TM_dom"/>
</dbReference>
<dbReference type="STRING" id="1545044.SAMN05444276_1129"/>
<evidence type="ECO:0000256" key="8">
    <source>
        <dbReference type="SAM" id="Phobius"/>
    </source>
</evidence>
<dbReference type="PROSITE" id="PS50893">
    <property type="entry name" value="ABC_TRANSPORTER_2"/>
    <property type="match status" value="1"/>
</dbReference>
<keyword evidence="3" id="KW-0547">Nucleotide-binding</keyword>
<keyword evidence="12" id="KW-1185">Reference proteome</keyword>
<dbReference type="InterPro" id="IPR039421">
    <property type="entry name" value="Type_1_exporter"/>
</dbReference>
<evidence type="ECO:0000259" key="9">
    <source>
        <dbReference type="PROSITE" id="PS50893"/>
    </source>
</evidence>
<evidence type="ECO:0000256" key="4">
    <source>
        <dbReference type="ARBA" id="ARBA00022840"/>
    </source>
</evidence>
<feature type="transmembrane region" description="Helical" evidence="8">
    <location>
        <begin position="184"/>
        <end position="203"/>
    </location>
</feature>
<dbReference type="AlphaFoldDB" id="A0A1H3D7S0"/>
<dbReference type="PROSITE" id="PS50929">
    <property type="entry name" value="ABC_TM1F"/>
    <property type="match status" value="1"/>
</dbReference>
<dbReference type="SMART" id="SM00382">
    <property type="entry name" value="AAA"/>
    <property type="match status" value="1"/>
</dbReference>
<protein>
    <submittedName>
        <fullName evidence="11">ATP-binding cassette, subfamily B, multidrug efflux pump</fullName>
    </submittedName>
</protein>
<organism evidence="11 12">
    <name type="scientific">Paracoccus sanguinis</name>
    <dbReference type="NCBI Taxonomy" id="1545044"/>
    <lineage>
        <taxon>Bacteria</taxon>
        <taxon>Pseudomonadati</taxon>
        <taxon>Pseudomonadota</taxon>
        <taxon>Alphaproteobacteria</taxon>
        <taxon>Rhodobacterales</taxon>
        <taxon>Paracoccaceae</taxon>
        <taxon>Paracoccus</taxon>
    </lineage>
</organism>
<dbReference type="FunFam" id="3.40.50.300:FF:000218">
    <property type="entry name" value="Multidrug ABC transporter ATP-binding protein"/>
    <property type="match status" value="1"/>
</dbReference>
<evidence type="ECO:0000259" key="10">
    <source>
        <dbReference type="PROSITE" id="PS50929"/>
    </source>
</evidence>
<dbReference type="Gene3D" id="1.20.1560.10">
    <property type="entry name" value="ABC transporter type 1, transmembrane domain"/>
    <property type="match status" value="1"/>
</dbReference>
<feature type="domain" description="ABC transporter" evidence="9">
    <location>
        <begin position="361"/>
        <end position="605"/>
    </location>
</feature>
<evidence type="ECO:0000256" key="5">
    <source>
        <dbReference type="ARBA" id="ARBA00022989"/>
    </source>
</evidence>
<dbReference type="EMBL" id="FNNA01000012">
    <property type="protein sequence ID" value="SDX62417.1"/>
    <property type="molecule type" value="Genomic_DNA"/>
</dbReference>
<feature type="transmembrane region" description="Helical" evidence="8">
    <location>
        <begin position="38"/>
        <end position="60"/>
    </location>
</feature>
<evidence type="ECO:0000313" key="12">
    <source>
        <dbReference type="Proteomes" id="UP000182944"/>
    </source>
</evidence>
<comment type="function">
    <text evidence="7">Part of an ABC transporter complex. Transmembrane domains (TMD) form a pore in the inner membrane and the ATP-binding domain (NBD) is responsible for energy generation.</text>
</comment>
<keyword evidence="6 8" id="KW-0472">Membrane</keyword>
<dbReference type="Pfam" id="PF00005">
    <property type="entry name" value="ABC_tran"/>
    <property type="match status" value="1"/>
</dbReference>
<dbReference type="InterPro" id="IPR017871">
    <property type="entry name" value="ABC_transporter-like_CS"/>
</dbReference>
<sequence>MFAWFERQLDPYPHDPPQMPPRGLVAFVLHYSRGALPWLVLLAIGSGLIAAGEVVLFGYLGDLVNRLSETGRDAFWAAEGPRLIRMAVLLLLILPALNIFSALLMHQTLLGNFPQRIRWQAHRYLLRQSVGFFQDEFAGRIATRLMQTALAVREVAMKVMDVAVYVLVYFTGALVVAAQQDWRLALPFVAWALGYATLLRLVIPRLGRAAEAQAGARAGMTGRIVDAYTNIATVKLFSHAAREEAHARQSMDQFLGTVHRQMRIAAAQDITLNLLNAALVGSVTGLSLWLWSRGDVAIGAVAVAVPLAMRLNNMSHWIIWEFAALFENVGTVRDGIGSLALPRIITDAPGARPLAVTEGAVRFEDVTFRYDADPAARPMAVLDRLTLAIRPGERIGLVGRSGAGKSTLVNLLLRFHDVESGRILIDGQDVSQVTQDSLRAAIGVVTQDSSLLHRSVGDNIAYGRPEATEAEIAAAAGSAEALGFIPGLADSEGRRGFEAHVGERGVKLSGGQRQRIAIARVALKNAPILVLDEATSALDSEVEAAIQTQLERLMAGKTVIAIAHRLSTIAAMDRLVVMDAGRIVEQGTHAELLAQGGLYARLWARQSGGFLAADVEGDEAAGPDGAPMAAAAT</sequence>
<feature type="domain" description="ABC transmembrane type-1" evidence="10">
    <location>
        <begin position="40"/>
        <end position="327"/>
    </location>
</feature>
<dbReference type="GO" id="GO:0015421">
    <property type="term" value="F:ABC-type oligopeptide transporter activity"/>
    <property type="evidence" value="ECO:0007669"/>
    <property type="project" value="TreeGrafter"/>
</dbReference>
<evidence type="ECO:0000313" key="11">
    <source>
        <dbReference type="EMBL" id="SDX62417.1"/>
    </source>
</evidence>
<evidence type="ECO:0000256" key="1">
    <source>
        <dbReference type="ARBA" id="ARBA00004651"/>
    </source>
</evidence>
<keyword evidence="4 11" id="KW-0067">ATP-binding</keyword>
<feature type="transmembrane region" description="Helical" evidence="8">
    <location>
        <begin position="83"/>
        <end position="105"/>
    </location>
</feature>
<dbReference type="SUPFAM" id="SSF90123">
    <property type="entry name" value="ABC transporter transmembrane region"/>
    <property type="match status" value="1"/>
</dbReference>